<keyword evidence="8 17" id="KW-0479">Metal-binding</keyword>
<feature type="transmembrane region" description="Helical" evidence="18">
    <location>
        <begin position="219"/>
        <end position="240"/>
    </location>
</feature>
<feature type="transmembrane region" description="Helical" evidence="18">
    <location>
        <begin position="309"/>
        <end position="330"/>
    </location>
</feature>
<dbReference type="GO" id="GO:0016491">
    <property type="term" value="F:oxidoreductase activity"/>
    <property type="evidence" value="ECO:0007669"/>
    <property type="project" value="UniProtKB-UniRule"/>
</dbReference>
<comment type="similarity">
    <text evidence="18">Belongs to the cytochrome b family.</text>
</comment>
<evidence type="ECO:0000256" key="13">
    <source>
        <dbReference type="ARBA" id="ARBA00023075"/>
    </source>
</evidence>
<evidence type="ECO:0000256" key="14">
    <source>
        <dbReference type="ARBA" id="ARBA00023128"/>
    </source>
</evidence>
<dbReference type="PIRSF" id="PIRSF038885">
    <property type="entry name" value="COB"/>
    <property type="match status" value="1"/>
</dbReference>
<dbReference type="GO" id="GO:0045275">
    <property type="term" value="C:respiratory chain complex III"/>
    <property type="evidence" value="ECO:0007669"/>
    <property type="project" value="InterPro"/>
</dbReference>
<feature type="transmembrane region" description="Helical" evidence="18">
    <location>
        <begin position="168"/>
        <end position="190"/>
    </location>
</feature>
<evidence type="ECO:0000256" key="7">
    <source>
        <dbReference type="ARBA" id="ARBA00022692"/>
    </source>
</evidence>
<organism evidence="21">
    <name type="scientific">Planorbella duryi</name>
    <dbReference type="NCBI Taxonomy" id="129831"/>
    <lineage>
        <taxon>Eukaryota</taxon>
        <taxon>Metazoa</taxon>
        <taxon>Spiralia</taxon>
        <taxon>Lophotrochozoa</taxon>
        <taxon>Mollusca</taxon>
        <taxon>Gastropoda</taxon>
        <taxon>Heterobranchia</taxon>
        <taxon>Euthyneura</taxon>
        <taxon>Panpulmonata</taxon>
        <taxon>Hygrophila</taxon>
        <taxon>Lymnaeoidea</taxon>
        <taxon>Planorbidae</taxon>
        <taxon>Planorbella</taxon>
    </lineage>
</organism>
<dbReference type="InterPro" id="IPR048260">
    <property type="entry name" value="Cytochrome_b_C_euk/bac"/>
</dbReference>
<dbReference type="InterPro" id="IPR048259">
    <property type="entry name" value="Cytochrome_b_N_euk/bac"/>
</dbReference>
<dbReference type="InterPro" id="IPR005797">
    <property type="entry name" value="Cyt_b/b6_N"/>
</dbReference>
<keyword evidence="13" id="KW-0830">Ubiquinone</keyword>
<keyword evidence="9" id="KW-0999">Mitochondrion inner membrane</keyword>
<dbReference type="PROSITE" id="PS51002">
    <property type="entry name" value="CYTB_NTER"/>
    <property type="match status" value="1"/>
</dbReference>
<evidence type="ECO:0000256" key="4">
    <source>
        <dbReference type="ARBA" id="ARBA00022448"/>
    </source>
</evidence>
<feature type="transmembrane region" description="Helical" evidence="18">
    <location>
        <begin position="66"/>
        <end position="87"/>
    </location>
</feature>
<feature type="transmembrane region" description="Helical" evidence="18">
    <location>
        <begin position="20"/>
        <end position="45"/>
    </location>
</feature>
<keyword evidence="6 18" id="KW-0679">Respiratory chain</keyword>
<evidence type="ECO:0000256" key="12">
    <source>
        <dbReference type="ARBA" id="ARBA00023004"/>
    </source>
</evidence>
<keyword evidence="14 18" id="KW-0496">Mitochondrion</keyword>
<keyword evidence="4 18" id="KW-0813">Transport</keyword>
<feature type="binding site" description="axial binding residue" evidence="17">
    <location>
        <position position="86"/>
    </location>
    <ligand>
        <name>heme b</name>
        <dbReference type="ChEBI" id="CHEBI:60344"/>
        <label>b566</label>
    </ligand>
    <ligandPart>
        <name>Fe</name>
        <dbReference type="ChEBI" id="CHEBI:18248"/>
    </ligandPart>
</feature>
<name>A0A1S6PTM5_9GAST</name>
<dbReference type="EMBL" id="KY514384">
    <property type="protein sequence ID" value="AQU71816.1"/>
    <property type="molecule type" value="Genomic_DNA"/>
</dbReference>
<feature type="transmembrane region" description="Helical" evidence="18">
    <location>
        <begin position="278"/>
        <end position="297"/>
    </location>
</feature>
<evidence type="ECO:0000256" key="6">
    <source>
        <dbReference type="ARBA" id="ARBA00022660"/>
    </source>
</evidence>
<dbReference type="PANTHER" id="PTHR19271">
    <property type="entry name" value="CYTOCHROME B"/>
    <property type="match status" value="1"/>
</dbReference>
<evidence type="ECO:0000256" key="8">
    <source>
        <dbReference type="ARBA" id="ARBA00022723"/>
    </source>
</evidence>
<dbReference type="PROSITE" id="PS51003">
    <property type="entry name" value="CYTB_CTER"/>
    <property type="match status" value="1"/>
</dbReference>
<keyword evidence="15 18" id="KW-0472">Membrane</keyword>
<dbReference type="InterPro" id="IPR027387">
    <property type="entry name" value="Cytb/b6-like_sf"/>
</dbReference>
<dbReference type="InterPro" id="IPR036150">
    <property type="entry name" value="Cyt_b/b6_C_sf"/>
</dbReference>
<geneLocation type="mitochondrion" evidence="21"/>
<comment type="cofactor">
    <cofactor evidence="17">
        <name>heme</name>
        <dbReference type="ChEBI" id="CHEBI:30413"/>
    </cofactor>
    <text evidence="17">Binds 2 heme groups non-covalently.</text>
</comment>
<keyword evidence="7 18" id="KW-0812">Transmembrane</keyword>
<keyword evidence="12 17" id="KW-0408">Iron</keyword>
<evidence type="ECO:0000256" key="15">
    <source>
        <dbReference type="ARBA" id="ARBA00023136"/>
    </source>
</evidence>
<keyword evidence="5 17" id="KW-0349">Heme</keyword>
<dbReference type="GO" id="GO:0008121">
    <property type="term" value="F:quinol-cytochrome-c reductase activity"/>
    <property type="evidence" value="ECO:0007669"/>
    <property type="project" value="InterPro"/>
</dbReference>
<evidence type="ECO:0000256" key="9">
    <source>
        <dbReference type="ARBA" id="ARBA00022792"/>
    </source>
</evidence>
<dbReference type="InterPro" id="IPR005798">
    <property type="entry name" value="Cyt_b/b6_C"/>
</dbReference>
<dbReference type="GO" id="GO:0046872">
    <property type="term" value="F:metal ion binding"/>
    <property type="evidence" value="ECO:0007669"/>
    <property type="project" value="UniProtKB-UniRule"/>
</dbReference>
<dbReference type="GO" id="GO:0006122">
    <property type="term" value="P:mitochondrial electron transport, ubiquinol to cytochrome c"/>
    <property type="evidence" value="ECO:0007669"/>
    <property type="project" value="TreeGrafter"/>
</dbReference>
<dbReference type="InterPro" id="IPR030689">
    <property type="entry name" value="Cytochrome_b"/>
</dbReference>
<evidence type="ECO:0000256" key="1">
    <source>
        <dbReference type="ARBA" id="ARBA00002566"/>
    </source>
</evidence>
<accession>A0A1S6PTM5</accession>
<dbReference type="AlphaFoldDB" id="A0A1S6PTM5"/>
<protein>
    <recommendedName>
        <fullName evidence="3 18">Cytochrome b</fullName>
    </recommendedName>
</protein>
<evidence type="ECO:0000256" key="18">
    <source>
        <dbReference type="RuleBase" id="RU362117"/>
    </source>
</evidence>
<sequence length="360" mass="41231">MLKVREMLNLPSPVSISIWWNGGSILGVLLFLQIFTGFFLSMHYTSDISSAFTSIVHIMRDVPSGWVFRYFHANGASCFFLFIYLHIGRNLYYQSFITQPRTWMTGVTILLVSMGTAFLGYVLPWGQMSFWGATVITNLMSAIPYFGSTLVEWIWGSFSVGQPTLTRFFSLHFILPFMILVLSMLHLVFLHEKGSTNPLGDLNHSGKITFHPYFTWKDIVGVMVVFSMLSFIVFFFPNILGDPENFSVANFKVTPTHIQPEWYFLFAYAILRSIPSKLGGVIALAMSIFILYFLPLCSTKFMKPGSFSFFFQISFWLLVCVFILLTWLGACPIEEPFMSLAVPCTIFYFVLFFFMISMLL</sequence>
<gene>
    <name evidence="21" type="primary">cytb</name>
</gene>
<feature type="binding site" description="axial binding residue" evidence="17">
    <location>
        <position position="72"/>
    </location>
    <ligand>
        <name>heme b</name>
        <dbReference type="ChEBI" id="CHEBI:60344"/>
        <label>b562</label>
    </ligand>
    <ligandPart>
        <name>Fe</name>
        <dbReference type="ChEBI" id="CHEBI:18248"/>
    </ligandPart>
</feature>
<dbReference type="Gene3D" id="1.20.810.10">
    <property type="entry name" value="Cytochrome Bc1 Complex, Chain C"/>
    <property type="match status" value="1"/>
</dbReference>
<proteinExistence type="inferred from homology"/>
<comment type="subcellular location">
    <subcellularLocation>
        <location evidence="2">Mitochondrion inner membrane</location>
        <topology evidence="2">Multi-pass membrane protein</topology>
    </subcellularLocation>
</comment>
<evidence type="ECO:0000256" key="2">
    <source>
        <dbReference type="ARBA" id="ARBA00004448"/>
    </source>
</evidence>
<evidence type="ECO:0000259" key="20">
    <source>
        <dbReference type="PROSITE" id="PS51003"/>
    </source>
</evidence>
<dbReference type="SUPFAM" id="SSF81648">
    <property type="entry name" value="a domain/subunit of cytochrome bc1 complex (Ubiquinol-cytochrome c reductase)"/>
    <property type="match status" value="1"/>
</dbReference>
<feature type="transmembrane region" description="Helical" evidence="18">
    <location>
        <begin position="336"/>
        <end position="359"/>
    </location>
</feature>
<reference evidence="21" key="1">
    <citation type="journal article" date="2018" name="Mitochondrial DNA Part B Resour">
        <title>The mitochondrial genome of the planorbid snail Planorbella duryi.</title>
        <authorList>
            <person name="Schultz J.H."/>
            <person name="Bansbach L.M."/>
            <person name="Bremmer J.A."/>
            <person name="Dimmler K.E."/>
            <person name="Forde Q.A."/>
            <person name="Gagliano E.M."/>
            <person name="Glenn E.M."/>
            <person name="Greengrass C.M."/>
            <person name="Hayes J.P."/>
            <person name="Kraus A.L."/>
            <person name="Larsen L.I."/>
            <person name="Lucero E."/>
            <person name="McClendon M.T."/>
            <person name="Mercer H.L."/>
            <person name="Mims K.C."/>
            <person name="Patel K.N."/>
            <person name="Patsalis F.I."/>
            <person name="Peterson D.E."/>
            <person name="Platero J.M."/>
            <person name="Rizvi M.M."/>
            <person name="Serna K.I."/>
            <person name="Steele T.E."/>
            <person name="Turner N.L."/>
            <person name="Bu L."/>
            <person name="Lu L."/>
            <person name="Adema C.M."/>
        </authorList>
    </citation>
    <scope>NUCLEOTIDE SEQUENCE</scope>
</reference>
<comment type="cofactor">
    <cofactor evidence="18">
        <name>heme b</name>
        <dbReference type="ChEBI" id="CHEBI:60344"/>
    </cofactor>
    <text evidence="18">Binds 2 heme groups non-covalently.</text>
</comment>
<dbReference type="InterPro" id="IPR016174">
    <property type="entry name" value="Di-haem_cyt_TM"/>
</dbReference>
<dbReference type="CDD" id="cd00290">
    <property type="entry name" value="cytochrome_b_C"/>
    <property type="match status" value="1"/>
</dbReference>
<feature type="transmembrane region" description="Helical" evidence="18">
    <location>
        <begin position="102"/>
        <end position="123"/>
    </location>
</feature>
<keyword evidence="11 18" id="KW-1133">Transmembrane helix</keyword>
<evidence type="ECO:0000256" key="3">
    <source>
        <dbReference type="ARBA" id="ARBA00013531"/>
    </source>
</evidence>
<evidence type="ECO:0000259" key="19">
    <source>
        <dbReference type="PROSITE" id="PS51002"/>
    </source>
</evidence>
<evidence type="ECO:0000256" key="17">
    <source>
        <dbReference type="PIRSR" id="PIRSR038885-2"/>
    </source>
</evidence>
<dbReference type="Pfam" id="PF00032">
    <property type="entry name" value="Cytochrom_B_C"/>
    <property type="match status" value="1"/>
</dbReference>
<evidence type="ECO:0000313" key="21">
    <source>
        <dbReference type="EMBL" id="AQU71816.1"/>
    </source>
</evidence>
<evidence type="ECO:0000256" key="10">
    <source>
        <dbReference type="ARBA" id="ARBA00022982"/>
    </source>
</evidence>
<dbReference type="CDD" id="cd00284">
    <property type="entry name" value="Cytochrome_b_N"/>
    <property type="match status" value="1"/>
</dbReference>
<feature type="binding site" description="axial binding residue" evidence="17">
    <location>
        <position position="172"/>
    </location>
    <ligand>
        <name>heme b</name>
        <dbReference type="ChEBI" id="CHEBI:60344"/>
        <label>b562</label>
    </ligand>
    <ligandPart>
        <name>Fe</name>
        <dbReference type="ChEBI" id="CHEBI:18248"/>
    </ligandPart>
</feature>
<feature type="transmembrane region" description="Helical" evidence="18">
    <location>
        <begin position="130"/>
        <end position="148"/>
    </location>
</feature>
<dbReference type="GO" id="GO:0005743">
    <property type="term" value="C:mitochondrial inner membrane"/>
    <property type="evidence" value="ECO:0007669"/>
    <property type="project" value="UniProtKB-SubCell"/>
</dbReference>
<feature type="domain" description="Cytochrome b/b6 N-terminal region profile" evidence="19">
    <location>
        <begin position="1"/>
        <end position="199"/>
    </location>
</feature>
<dbReference type="PANTHER" id="PTHR19271:SF16">
    <property type="entry name" value="CYTOCHROME B"/>
    <property type="match status" value="1"/>
</dbReference>
<comment type="function">
    <text evidence="1 18">Component of the ubiquinol-cytochrome c reductase complex (complex III or cytochrome b-c1 complex) that is part of the mitochondrial respiratory chain. The b-c1 complex mediates electron transfer from ubiquinol to cytochrome c. Contributes to the generation of a proton gradient across the mitochondrial membrane that is then used for ATP synthesis.</text>
</comment>
<evidence type="ECO:0000256" key="5">
    <source>
        <dbReference type="ARBA" id="ARBA00022617"/>
    </source>
</evidence>
<keyword evidence="10 18" id="KW-0249">Electron transport</keyword>
<dbReference type="SUPFAM" id="SSF81342">
    <property type="entry name" value="Transmembrane di-heme cytochromes"/>
    <property type="match status" value="1"/>
</dbReference>
<evidence type="ECO:0000256" key="16">
    <source>
        <dbReference type="PIRSR" id="PIRSR038885-1"/>
    </source>
</evidence>
<feature type="domain" description="Cytochrome b/b6 C-terminal region profile" evidence="20">
    <location>
        <begin position="200"/>
        <end position="360"/>
    </location>
</feature>
<dbReference type="Pfam" id="PF00033">
    <property type="entry name" value="Cytochrome_B"/>
    <property type="match status" value="1"/>
</dbReference>
<feature type="binding site" evidence="16">
    <location>
        <position position="191"/>
    </location>
    <ligand>
        <name>a ubiquinone</name>
        <dbReference type="ChEBI" id="CHEBI:16389"/>
    </ligand>
</feature>
<evidence type="ECO:0000256" key="11">
    <source>
        <dbReference type="ARBA" id="ARBA00022989"/>
    </source>
</evidence>
<feature type="binding site" description="axial binding residue" evidence="17">
    <location>
        <position position="186"/>
    </location>
    <ligand>
        <name>heme b</name>
        <dbReference type="ChEBI" id="CHEBI:60344"/>
        <label>b566</label>
    </ligand>
    <ligandPart>
        <name>Fe</name>
        <dbReference type="ChEBI" id="CHEBI:18248"/>
    </ligandPart>
</feature>